<sequence>MVNPNMAASSGGSGSEKAALFLLMLGEEQASKVLQFVDPHEVELIGTAMAAIRSVDNQRAEAVVDDFRQSMQSETSLGVGVHGYVRKLFTATLGEQKGATLAERVLGDEESQEMNSLRWLEPDALLHMLKDEHPQLIAITMAHMDQDQAGAVLKQMAPDLQDDIVMRIANMQTIPQAAMRQLQAVLKKKLSVTATFKNRKIDGALTAAGIMNGLDPEAETRILESVAKKNEALSEKIQDLMFLFSNLINIPDKGIQLLLREVSSDILPMALKGADQAVRDKIMGNMSKRAREMLIEDMESRGPMKLSDVEAAQKDILAVARKLAENGQIDLGKGGSDDYV</sequence>
<keyword evidence="7 11" id="KW-0283">Flagellar rotation</keyword>
<comment type="subcellular location">
    <subcellularLocation>
        <location evidence="1 11">Bacterial flagellum basal body</location>
    </subcellularLocation>
    <subcellularLocation>
        <location evidence="2 11">Cell inner membrane</location>
        <topology evidence="2 11">Peripheral membrane protein</topology>
        <orientation evidence="2 11">Cytoplasmic side</orientation>
    </subcellularLocation>
</comment>
<dbReference type="EMBL" id="BAABDM010000001">
    <property type="protein sequence ID" value="GAA4082679.1"/>
    <property type="molecule type" value="Genomic_DNA"/>
</dbReference>
<feature type="domain" description="Flagellar motor switch protein FliG N-terminal" evidence="14">
    <location>
        <begin position="13"/>
        <end position="111"/>
    </location>
</feature>
<evidence type="ECO:0000259" key="12">
    <source>
        <dbReference type="Pfam" id="PF01706"/>
    </source>
</evidence>
<reference evidence="16" key="1">
    <citation type="journal article" date="2019" name="Int. J. Syst. Evol. Microbiol.">
        <title>The Global Catalogue of Microorganisms (GCM) 10K type strain sequencing project: providing services to taxonomists for standard genome sequencing and annotation.</title>
        <authorList>
            <consortium name="The Broad Institute Genomics Platform"/>
            <consortium name="The Broad Institute Genome Sequencing Center for Infectious Disease"/>
            <person name="Wu L."/>
            <person name="Ma J."/>
        </authorList>
    </citation>
    <scope>NUCLEOTIDE SEQUENCE [LARGE SCALE GENOMIC DNA]</scope>
    <source>
        <strain evidence="16">JCM 17304</strain>
    </source>
</reference>
<dbReference type="InterPro" id="IPR023087">
    <property type="entry name" value="Flg_Motor_Flig_C"/>
</dbReference>
<evidence type="ECO:0000256" key="2">
    <source>
        <dbReference type="ARBA" id="ARBA00004515"/>
    </source>
</evidence>
<evidence type="ECO:0000256" key="7">
    <source>
        <dbReference type="ARBA" id="ARBA00022779"/>
    </source>
</evidence>
<keyword evidence="15" id="KW-0969">Cilium</keyword>
<keyword evidence="16" id="KW-1185">Reference proteome</keyword>
<dbReference type="InterPro" id="IPR032779">
    <property type="entry name" value="FliG_M"/>
</dbReference>
<comment type="similarity">
    <text evidence="3 11">Belongs to the FliG family.</text>
</comment>
<dbReference type="NCBIfam" id="TIGR00207">
    <property type="entry name" value="fliG"/>
    <property type="match status" value="1"/>
</dbReference>
<evidence type="ECO:0000256" key="3">
    <source>
        <dbReference type="ARBA" id="ARBA00010299"/>
    </source>
</evidence>
<dbReference type="SUPFAM" id="SSF48029">
    <property type="entry name" value="FliG"/>
    <property type="match status" value="2"/>
</dbReference>
<keyword evidence="11" id="KW-0997">Cell inner membrane</keyword>
<evidence type="ECO:0000313" key="16">
    <source>
        <dbReference type="Proteomes" id="UP001500392"/>
    </source>
</evidence>
<evidence type="ECO:0000259" key="14">
    <source>
        <dbReference type="Pfam" id="PF14842"/>
    </source>
</evidence>
<dbReference type="PRINTS" id="PR00954">
    <property type="entry name" value="FLGMOTORFLIG"/>
</dbReference>
<evidence type="ECO:0000256" key="5">
    <source>
        <dbReference type="ARBA" id="ARBA00022475"/>
    </source>
</evidence>
<accession>A0ABP7W8I9</accession>
<comment type="caution">
    <text evidence="15">The sequence shown here is derived from an EMBL/GenBank/DDBJ whole genome shotgun (WGS) entry which is preliminary data.</text>
</comment>
<dbReference type="PANTHER" id="PTHR30534">
    <property type="entry name" value="FLAGELLAR MOTOR SWITCH PROTEIN FLIG"/>
    <property type="match status" value="1"/>
</dbReference>
<proteinExistence type="inferred from homology"/>
<name>A0ABP7W8I9_9GAMM</name>
<evidence type="ECO:0000256" key="11">
    <source>
        <dbReference type="PIRNR" id="PIRNR003161"/>
    </source>
</evidence>
<keyword evidence="8 11" id="KW-0472">Membrane</keyword>
<dbReference type="InterPro" id="IPR028263">
    <property type="entry name" value="FliG_N"/>
</dbReference>
<evidence type="ECO:0000256" key="8">
    <source>
        <dbReference type="ARBA" id="ARBA00023136"/>
    </source>
</evidence>
<keyword evidence="15" id="KW-0966">Cell projection</keyword>
<gene>
    <name evidence="15" type="primary">fliG_1</name>
    <name evidence="15" type="ORF">GCM10022414_01610</name>
</gene>
<keyword evidence="5 11" id="KW-1003">Cell membrane</keyword>
<keyword evidence="6 11" id="KW-0145">Chemotaxis</keyword>
<dbReference type="Gene3D" id="1.10.220.30">
    <property type="match status" value="3"/>
</dbReference>
<dbReference type="Pfam" id="PF14842">
    <property type="entry name" value="FliG_N"/>
    <property type="match status" value="1"/>
</dbReference>
<dbReference type="InterPro" id="IPR000090">
    <property type="entry name" value="Flg_Motor_Flig"/>
</dbReference>
<keyword evidence="15" id="KW-0282">Flagellum</keyword>
<evidence type="ECO:0000256" key="6">
    <source>
        <dbReference type="ARBA" id="ARBA00022500"/>
    </source>
</evidence>
<dbReference type="InterPro" id="IPR011002">
    <property type="entry name" value="FliG_a-hlx"/>
</dbReference>
<dbReference type="Pfam" id="PF14841">
    <property type="entry name" value="FliG_M"/>
    <property type="match status" value="1"/>
</dbReference>
<dbReference type="PIRSF" id="PIRSF003161">
    <property type="entry name" value="FliG"/>
    <property type="match status" value="1"/>
</dbReference>
<evidence type="ECO:0000256" key="4">
    <source>
        <dbReference type="ARBA" id="ARBA00021870"/>
    </source>
</evidence>
<evidence type="ECO:0000256" key="9">
    <source>
        <dbReference type="ARBA" id="ARBA00023143"/>
    </source>
</evidence>
<protein>
    <recommendedName>
        <fullName evidence="4 11">Flagellar motor switch protein FliG</fullName>
    </recommendedName>
</protein>
<evidence type="ECO:0000256" key="1">
    <source>
        <dbReference type="ARBA" id="ARBA00004117"/>
    </source>
</evidence>
<evidence type="ECO:0000256" key="10">
    <source>
        <dbReference type="ARBA" id="ARBA00025598"/>
    </source>
</evidence>
<dbReference type="Pfam" id="PF01706">
    <property type="entry name" value="FliG_C"/>
    <property type="match status" value="1"/>
</dbReference>
<comment type="function">
    <text evidence="10 11">FliG is one of three proteins (FliG, FliN, FliM) that forms the rotor-mounted switch complex (C ring), located at the base of the basal body. This complex interacts with the CheY and CheZ chemotaxis proteins, in addition to contacting components of the motor that determine the direction of flagellar rotation.</text>
</comment>
<organism evidence="15 16">
    <name type="scientific">Zhongshania borealis</name>
    <dbReference type="NCBI Taxonomy" id="889488"/>
    <lineage>
        <taxon>Bacteria</taxon>
        <taxon>Pseudomonadati</taxon>
        <taxon>Pseudomonadota</taxon>
        <taxon>Gammaproteobacteria</taxon>
        <taxon>Cellvibrionales</taxon>
        <taxon>Spongiibacteraceae</taxon>
        <taxon>Zhongshania</taxon>
    </lineage>
</organism>
<evidence type="ECO:0000313" key="15">
    <source>
        <dbReference type="EMBL" id="GAA4082679.1"/>
    </source>
</evidence>
<feature type="domain" description="Flagellar motor switch protein FliG middle" evidence="13">
    <location>
        <begin position="122"/>
        <end position="193"/>
    </location>
</feature>
<evidence type="ECO:0000259" key="13">
    <source>
        <dbReference type="Pfam" id="PF14841"/>
    </source>
</evidence>
<keyword evidence="9 11" id="KW-0975">Bacterial flagellum</keyword>
<dbReference type="PANTHER" id="PTHR30534:SF0">
    <property type="entry name" value="FLAGELLAR MOTOR SWITCH PROTEIN FLIG"/>
    <property type="match status" value="1"/>
</dbReference>
<feature type="domain" description="Flagellar motor switch protein FliG C-terminal" evidence="12">
    <location>
        <begin position="225"/>
        <end position="331"/>
    </location>
</feature>
<dbReference type="Proteomes" id="UP001500392">
    <property type="component" value="Unassembled WGS sequence"/>
</dbReference>